<accession>A0AAV6ZIY3</accession>
<reference evidence="1" key="1">
    <citation type="thesis" date="2020" institute="ProQuest LLC" country="789 East Eisenhower Parkway, Ann Arbor, MI, USA">
        <title>Comparative Genomics and Chromosome Evolution.</title>
        <authorList>
            <person name="Mudd A.B."/>
        </authorList>
    </citation>
    <scope>NUCLEOTIDE SEQUENCE</scope>
    <source>
        <strain evidence="1">237g6f4</strain>
        <tissue evidence="1">Blood</tissue>
    </source>
</reference>
<evidence type="ECO:0000313" key="2">
    <source>
        <dbReference type="Proteomes" id="UP000824782"/>
    </source>
</evidence>
<name>A0AAV6ZIY3_ENGPU</name>
<dbReference type="AlphaFoldDB" id="A0AAV6ZIY3"/>
<organism evidence="1 2">
    <name type="scientific">Engystomops pustulosus</name>
    <name type="common">Tungara frog</name>
    <name type="synonym">Physalaemus pustulosus</name>
    <dbReference type="NCBI Taxonomy" id="76066"/>
    <lineage>
        <taxon>Eukaryota</taxon>
        <taxon>Metazoa</taxon>
        <taxon>Chordata</taxon>
        <taxon>Craniata</taxon>
        <taxon>Vertebrata</taxon>
        <taxon>Euteleostomi</taxon>
        <taxon>Amphibia</taxon>
        <taxon>Batrachia</taxon>
        <taxon>Anura</taxon>
        <taxon>Neobatrachia</taxon>
        <taxon>Hyloidea</taxon>
        <taxon>Leptodactylidae</taxon>
        <taxon>Leiuperinae</taxon>
        <taxon>Engystomops</taxon>
    </lineage>
</organism>
<keyword evidence="2" id="KW-1185">Reference proteome</keyword>
<evidence type="ECO:0000313" key="1">
    <source>
        <dbReference type="EMBL" id="KAG8546516.1"/>
    </source>
</evidence>
<comment type="caution">
    <text evidence="1">The sequence shown here is derived from an EMBL/GenBank/DDBJ whole genome shotgun (WGS) entry which is preliminary data.</text>
</comment>
<dbReference type="EMBL" id="WNYA01001050">
    <property type="protein sequence ID" value="KAG8546516.1"/>
    <property type="molecule type" value="Genomic_DNA"/>
</dbReference>
<proteinExistence type="predicted"/>
<sequence>MIYFLFKYPKTPIALSLSHLICSVPDIVNYIHENILPCLYRKLASVKYLPPEPETRNEFLVDEVFFAYSENEAALYNSGNQPGACLRPTEGAG</sequence>
<dbReference type="Proteomes" id="UP000824782">
    <property type="component" value="Unassembled WGS sequence"/>
</dbReference>
<protein>
    <submittedName>
        <fullName evidence="1">Uncharacterized protein</fullName>
    </submittedName>
</protein>
<gene>
    <name evidence="1" type="ORF">GDO81_018746</name>
</gene>